<dbReference type="EMBL" id="PGCI01000856">
    <property type="protein sequence ID" value="PLW13310.1"/>
    <property type="molecule type" value="Genomic_DNA"/>
</dbReference>
<protein>
    <submittedName>
        <fullName evidence="1">Uncharacterized protein</fullName>
    </submittedName>
</protein>
<proteinExistence type="predicted"/>
<dbReference type="AlphaFoldDB" id="A0A2N5SJ80"/>
<name>A0A2N5SJ80_9BASI</name>
<evidence type="ECO:0000313" key="1">
    <source>
        <dbReference type="EMBL" id="PLW13310.1"/>
    </source>
</evidence>
<comment type="caution">
    <text evidence="1">The sequence shown here is derived from an EMBL/GenBank/DDBJ whole genome shotgun (WGS) entry which is preliminary data.</text>
</comment>
<dbReference type="Proteomes" id="UP000235392">
    <property type="component" value="Unassembled WGS sequence"/>
</dbReference>
<reference evidence="1 2" key="1">
    <citation type="submission" date="2017-11" db="EMBL/GenBank/DDBJ databases">
        <title>De novo assembly and phasing of dikaryotic genomes from two isolates of Puccinia coronata f. sp. avenae, the causal agent of oat crown rust.</title>
        <authorList>
            <person name="Miller M.E."/>
            <person name="Zhang Y."/>
            <person name="Omidvar V."/>
            <person name="Sperschneider J."/>
            <person name="Schwessinger B."/>
            <person name="Raley C."/>
            <person name="Palmer J.M."/>
            <person name="Garnica D."/>
            <person name="Upadhyaya N."/>
            <person name="Rathjen J."/>
            <person name="Taylor J.M."/>
            <person name="Park R.F."/>
            <person name="Dodds P.N."/>
            <person name="Hirsch C.D."/>
            <person name="Kianian S.F."/>
            <person name="Figueroa M."/>
        </authorList>
    </citation>
    <scope>NUCLEOTIDE SEQUENCE [LARGE SCALE GENOMIC DNA]</scope>
    <source>
        <strain evidence="1">12SD80</strain>
    </source>
</reference>
<sequence>MVEMGGSVQLMSQYSKVNGLGSLLETDVIRCVLVGFSFRRPTCSSCVRRWWLFVLVLGFDRSLLCEMLGGKMRLITTIILSIQRFGDQANPGLMRWQREREGAAVVRPDHRVPPSRSSAISIHHLSYLGWFAETIQSIPVGATPLL</sequence>
<organism evidence="1 2">
    <name type="scientific">Puccinia coronata f. sp. avenae</name>
    <dbReference type="NCBI Taxonomy" id="200324"/>
    <lineage>
        <taxon>Eukaryota</taxon>
        <taxon>Fungi</taxon>
        <taxon>Dikarya</taxon>
        <taxon>Basidiomycota</taxon>
        <taxon>Pucciniomycotina</taxon>
        <taxon>Pucciniomycetes</taxon>
        <taxon>Pucciniales</taxon>
        <taxon>Pucciniaceae</taxon>
        <taxon>Puccinia</taxon>
    </lineage>
</organism>
<gene>
    <name evidence="1" type="ORF">PCASD_22192</name>
</gene>
<evidence type="ECO:0000313" key="2">
    <source>
        <dbReference type="Proteomes" id="UP000235392"/>
    </source>
</evidence>
<accession>A0A2N5SJ80</accession>